<evidence type="ECO:0000313" key="8">
    <source>
        <dbReference type="Proteomes" id="UP000831785"/>
    </source>
</evidence>
<keyword evidence="8" id="KW-1185">Reference proteome</keyword>
<accession>A0ABY4F2C3</accession>
<dbReference type="PANTHER" id="PTHR33841">
    <property type="entry name" value="DNA METHYLTRANSFERASE YEEA-RELATED"/>
    <property type="match status" value="1"/>
</dbReference>
<evidence type="ECO:0000256" key="3">
    <source>
        <dbReference type="ARBA" id="ARBA00022679"/>
    </source>
</evidence>
<sequence length="1088" mass="121943">MSVLTAPQRGTLENTVIKARKVAETGARNALAALAVDQAEPFGHLDAGGRELRVRLRAKGRLLGDARATDGRQPLDYLSTELAYEYWHRMLFARFLEANHLLMYDGVSVTLEDVAELGPEDGYADKWSAAGAYASRMLPAIFRPEDPLLQVSFAPDDRIALESLLEKLEEAIFTADDALGWVYQFWQTERKAEINASGDKIDGARLPAVTQLFTEPYMVHFLLDNTLGAWWVARHPGEKPPVRLDYLRRLPDGQPAAGTFAGWPATTAEVTLLDPCMGSGHFVAAAFPMLARLRMHEEKISAEEATDRVLTDNLHGLELDTRCTQIAAFNLALTAWKFCGGYRPLPALNLACSGVAPTGKVEDWMRLAGTDGRLRNGMKRLYDLFQKAPELGSLIDPSTQDADMLTASFDELRPVLETVIAQEQAQHDDEQMERGVVAQGIALAGKMLAQKYTLLITNVPYLSRGKQADSLANYCDLHYKAAKGDLATVFLERMLKSAVKGGLACSVIPQNWLFLTSYKKYREWLLKNKSWSIVARLGAKSFQTPMWDFNVMLISLVNTPPSSNTSFLGIDVSKEPSAALKDDTLKISVPTEVNQAQQLRNPDARVTFDDHVHSELLNEYSKSTKGISTGDDPIFIRNFWELISFDSKWEPYQSTPSSKNTWNGFNYAIYFESGKGKLRAFAKAQKPDRHMDLRGQHIWNKKGVAIGIMSELPCSFYLGNKFDANVGMIVPLDESHLPAIWSFCSSDEFRKSVRRIDQKISVTTATLAKVPFDLAHWQKVAEDQYPNGLPLPYSDDPTQWLFHGHPEPSTAPLQVALARLLGYRWPAETDADMELAPEARAHLAAIQQYDHLTDRDGIVCLPPVNGEPAAAEALRTYLQAVYGAAYTTTTLETLLGREGAKGNLDKWLREEFFAQHCKLFQQRPFLWHIWDGRPDGFSAIVNYHQLTREGLQKLIYTYLGDWLRQCEQQVKRNESGADGRLLAAQALDRKLKAIQAGESPYDIFVRWKPLAQQPMGWEPDLNDGVRLNIRPFMEAEVLRRKPAIKWGTDRGKNPASSPWGELRDNDLHFTLAEKRAARDAAESQKKPS</sequence>
<evidence type="ECO:0000256" key="2">
    <source>
        <dbReference type="ARBA" id="ARBA00022603"/>
    </source>
</evidence>
<name>A0ABY4F2C3_9BACT</name>
<dbReference type="SUPFAM" id="SSF53335">
    <property type="entry name" value="S-adenosyl-L-methionine-dependent methyltransferases"/>
    <property type="match status" value="1"/>
</dbReference>
<dbReference type="RefSeq" id="WP_244713419.1">
    <property type="nucleotide sequence ID" value="NZ_CP095049.1"/>
</dbReference>
<keyword evidence="3" id="KW-0808">Transferase</keyword>
<dbReference type="InterPro" id="IPR050953">
    <property type="entry name" value="N4_N6_ade-DNA_methylase"/>
</dbReference>
<keyword evidence="4" id="KW-0949">S-adenosyl-L-methionine</keyword>
<evidence type="ECO:0000313" key="7">
    <source>
        <dbReference type="EMBL" id="UOQ50683.1"/>
    </source>
</evidence>
<dbReference type="EC" id="2.1.1.72" evidence="1"/>
<evidence type="ECO:0000256" key="1">
    <source>
        <dbReference type="ARBA" id="ARBA00011900"/>
    </source>
</evidence>
<dbReference type="PANTHER" id="PTHR33841:SF1">
    <property type="entry name" value="DNA METHYLTRANSFERASE A"/>
    <property type="match status" value="1"/>
</dbReference>
<evidence type="ECO:0000256" key="5">
    <source>
        <dbReference type="ARBA" id="ARBA00047942"/>
    </source>
</evidence>
<proteinExistence type="predicted"/>
<dbReference type="InterPro" id="IPR029063">
    <property type="entry name" value="SAM-dependent_MTases_sf"/>
</dbReference>
<dbReference type="Gene3D" id="3.40.50.150">
    <property type="entry name" value="Vaccinia Virus protein VP39"/>
    <property type="match status" value="1"/>
</dbReference>
<dbReference type="Pfam" id="PF07669">
    <property type="entry name" value="Eco57I"/>
    <property type="match status" value="1"/>
</dbReference>
<evidence type="ECO:0000256" key="4">
    <source>
        <dbReference type="ARBA" id="ARBA00022691"/>
    </source>
</evidence>
<gene>
    <name evidence="7" type="ORF">MUN80_13025</name>
</gene>
<dbReference type="InterPro" id="IPR011639">
    <property type="entry name" value="MethylTrfase_TaqI-like_dom"/>
</dbReference>
<keyword evidence="2" id="KW-0489">Methyltransferase</keyword>
<evidence type="ECO:0000259" key="6">
    <source>
        <dbReference type="Pfam" id="PF07669"/>
    </source>
</evidence>
<protein>
    <recommendedName>
        <fullName evidence="1">site-specific DNA-methyltransferase (adenine-specific)</fullName>
        <ecNumber evidence="1">2.1.1.72</ecNumber>
    </recommendedName>
</protein>
<organism evidence="7 8">
    <name type="scientific">Hymenobacter cellulosivorans</name>
    <dbReference type="NCBI Taxonomy" id="2932249"/>
    <lineage>
        <taxon>Bacteria</taxon>
        <taxon>Pseudomonadati</taxon>
        <taxon>Bacteroidota</taxon>
        <taxon>Cytophagia</taxon>
        <taxon>Cytophagales</taxon>
        <taxon>Hymenobacteraceae</taxon>
        <taxon>Hymenobacter</taxon>
    </lineage>
</organism>
<reference evidence="7 8" key="1">
    <citation type="submission" date="2022-04" db="EMBL/GenBank/DDBJ databases">
        <title>Hymenobacter sp. isolated from the air.</title>
        <authorList>
            <person name="Won M."/>
            <person name="Lee C.-M."/>
            <person name="Woen H.-Y."/>
            <person name="Kwon S.-W."/>
        </authorList>
    </citation>
    <scope>NUCLEOTIDE SEQUENCE [LARGE SCALE GENOMIC DNA]</scope>
    <source>
        <strain evidence="8">5116 S-27</strain>
    </source>
</reference>
<comment type="catalytic activity">
    <reaction evidence="5">
        <text>a 2'-deoxyadenosine in DNA + S-adenosyl-L-methionine = an N(6)-methyl-2'-deoxyadenosine in DNA + S-adenosyl-L-homocysteine + H(+)</text>
        <dbReference type="Rhea" id="RHEA:15197"/>
        <dbReference type="Rhea" id="RHEA-COMP:12418"/>
        <dbReference type="Rhea" id="RHEA-COMP:12419"/>
        <dbReference type="ChEBI" id="CHEBI:15378"/>
        <dbReference type="ChEBI" id="CHEBI:57856"/>
        <dbReference type="ChEBI" id="CHEBI:59789"/>
        <dbReference type="ChEBI" id="CHEBI:90615"/>
        <dbReference type="ChEBI" id="CHEBI:90616"/>
        <dbReference type="EC" id="2.1.1.72"/>
    </reaction>
</comment>
<dbReference type="PRINTS" id="PR00507">
    <property type="entry name" value="N12N6MTFRASE"/>
</dbReference>
<feature type="domain" description="Type II methyltransferase M.TaqI-like" evidence="6">
    <location>
        <begin position="313"/>
        <end position="537"/>
    </location>
</feature>
<dbReference type="Proteomes" id="UP000831785">
    <property type="component" value="Chromosome"/>
</dbReference>
<dbReference type="EMBL" id="CP095049">
    <property type="protein sequence ID" value="UOQ50683.1"/>
    <property type="molecule type" value="Genomic_DNA"/>
</dbReference>